<dbReference type="PANTHER" id="PTHR21180">
    <property type="entry name" value="ENDONUCLEASE/EXONUCLEASE/PHOSPHATASE FAMILY DOMAIN-CONTAINING PROTEIN 1"/>
    <property type="match status" value="1"/>
</dbReference>
<dbReference type="EMBL" id="JAIMFO010000007">
    <property type="protein sequence ID" value="MBY4797964.1"/>
    <property type="molecule type" value="Genomic_DNA"/>
</dbReference>
<dbReference type="PANTHER" id="PTHR21180:SF32">
    <property type="entry name" value="ENDONUCLEASE_EXONUCLEASE_PHOSPHATASE FAMILY DOMAIN-CONTAINING PROTEIN 1"/>
    <property type="match status" value="1"/>
</dbReference>
<dbReference type="Pfam" id="PF10531">
    <property type="entry name" value="SLBB"/>
    <property type="match status" value="1"/>
</dbReference>
<keyword evidence="5" id="KW-1185">Reference proteome</keyword>
<dbReference type="RefSeq" id="WP_222199685.1">
    <property type="nucleotide sequence ID" value="NZ_JAIMFO010000007.1"/>
</dbReference>
<keyword evidence="2" id="KW-0812">Transmembrane</keyword>
<reference evidence="4 5" key="1">
    <citation type="submission" date="2021-08" db="EMBL/GenBank/DDBJ databases">
        <title>Collinsella faecalis sp. nov. isolated from swine faeces.</title>
        <authorList>
            <person name="Oh B.S."/>
            <person name="Lee J.H."/>
        </authorList>
    </citation>
    <scope>NUCLEOTIDE SEQUENCE [LARGE SCALE GENOMIC DNA]</scope>
    <source>
        <strain evidence="4 5">AGMB00827</strain>
    </source>
</reference>
<gene>
    <name evidence="4" type="ORF">K6V98_06345</name>
</gene>
<keyword evidence="4" id="KW-0238">DNA-binding</keyword>
<evidence type="ECO:0000256" key="1">
    <source>
        <dbReference type="SAM" id="MobiDB-lite"/>
    </source>
</evidence>
<dbReference type="InterPro" id="IPR010994">
    <property type="entry name" value="RuvA_2-like"/>
</dbReference>
<protein>
    <submittedName>
        <fullName evidence="4">ComEA family DNA-binding protein</fullName>
    </submittedName>
</protein>
<evidence type="ECO:0000313" key="5">
    <source>
        <dbReference type="Proteomes" id="UP000700908"/>
    </source>
</evidence>
<dbReference type="SMART" id="SM00278">
    <property type="entry name" value="HhH1"/>
    <property type="match status" value="2"/>
</dbReference>
<proteinExistence type="predicted"/>
<keyword evidence="2" id="KW-1133">Transmembrane helix</keyword>
<comment type="caution">
    <text evidence="4">The sequence shown here is derived from an EMBL/GenBank/DDBJ whole genome shotgun (WGS) entry which is preliminary data.</text>
</comment>
<dbReference type="Pfam" id="PF12836">
    <property type="entry name" value="HHH_3"/>
    <property type="match status" value="1"/>
</dbReference>
<sequence>MQVPGLQSKLTRRIRLWIRKHLPLSIMLAVGLLLALGFGIGSALNGSGRSLVIERNRDEEAGSSSERASGREGSGQGQKQTDDSQSQPLLLVDIGGAVMNPGLVRIAAGSRVAAAIDAAGGLVEDADIDAINQAAPVADGQKIIIPKVGEIPPEASQDQGAQTRSSASQQGSDLININSADASELETLPGIGPATAAAIVDDRNQRGPFATIEDIMRVSGIGQKRFEKLKARIIA</sequence>
<dbReference type="Proteomes" id="UP000700908">
    <property type="component" value="Unassembled WGS sequence"/>
</dbReference>
<feature type="compositionally biased region" description="Polar residues" evidence="1">
    <location>
        <begin position="156"/>
        <end position="172"/>
    </location>
</feature>
<dbReference type="GO" id="GO:0003677">
    <property type="term" value="F:DNA binding"/>
    <property type="evidence" value="ECO:0007669"/>
    <property type="project" value="UniProtKB-KW"/>
</dbReference>
<feature type="domain" description="Helix-hairpin-helix DNA-binding motif class 1" evidence="3">
    <location>
        <begin position="213"/>
        <end position="232"/>
    </location>
</feature>
<feature type="domain" description="Helix-hairpin-helix DNA-binding motif class 1" evidence="3">
    <location>
        <begin position="183"/>
        <end position="202"/>
    </location>
</feature>
<feature type="region of interest" description="Disordered" evidence="1">
    <location>
        <begin position="56"/>
        <end position="86"/>
    </location>
</feature>
<evidence type="ECO:0000256" key="2">
    <source>
        <dbReference type="SAM" id="Phobius"/>
    </source>
</evidence>
<dbReference type="Gene3D" id="1.10.150.280">
    <property type="entry name" value="AF1531-like domain"/>
    <property type="match status" value="1"/>
</dbReference>
<dbReference type="InterPro" id="IPR019554">
    <property type="entry name" value="Soluble_ligand-bd"/>
</dbReference>
<feature type="region of interest" description="Disordered" evidence="1">
    <location>
        <begin position="152"/>
        <end position="172"/>
    </location>
</feature>
<dbReference type="InterPro" id="IPR051675">
    <property type="entry name" value="Endo/Exo/Phosphatase_dom_1"/>
</dbReference>
<evidence type="ECO:0000259" key="3">
    <source>
        <dbReference type="SMART" id="SM00278"/>
    </source>
</evidence>
<keyword evidence="2" id="KW-0472">Membrane</keyword>
<dbReference type="InterPro" id="IPR003583">
    <property type="entry name" value="Hlx-hairpin-Hlx_DNA-bd_motif"/>
</dbReference>
<dbReference type="SUPFAM" id="SSF47781">
    <property type="entry name" value="RuvA domain 2-like"/>
    <property type="match status" value="1"/>
</dbReference>
<accession>A0ABS7MKS7</accession>
<dbReference type="InterPro" id="IPR004509">
    <property type="entry name" value="Competence_ComEA_HhH"/>
</dbReference>
<evidence type="ECO:0000313" key="4">
    <source>
        <dbReference type="EMBL" id="MBY4797964.1"/>
    </source>
</evidence>
<organism evidence="4 5">
    <name type="scientific">Collinsella ureilytica</name>
    <dbReference type="NCBI Taxonomy" id="2869515"/>
    <lineage>
        <taxon>Bacteria</taxon>
        <taxon>Bacillati</taxon>
        <taxon>Actinomycetota</taxon>
        <taxon>Coriobacteriia</taxon>
        <taxon>Coriobacteriales</taxon>
        <taxon>Coriobacteriaceae</taxon>
        <taxon>Collinsella</taxon>
    </lineage>
</organism>
<name>A0ABS7MKS7_9ACTN</name>
<dbReference type="NCBIfam" id="TIGR00426">
    <property type="entry name" value="competence protein ComEA helix-hairpin-helix repeat region"/>
    <property type="match status" value="1"/>
</dbReference>
<feature type="transmembrane region" description="Helical" evidence="2">
    <location>
        <begin position="21"/>
        <end position="44"/>
    </location>
</feature>